<evidence type="ECO:0000313" key="2">
    <source>
        <dbReference type="EMBL" id="MBA0772713.1"/>
    </source>
</evidence>
<feature type="region of interest" description="Disordered" evidence="1">
    <location>
        <begin position="39"/>
        <end position="77"/>
    </location>
</feature>
<reference evidence="2 3" key="1">
    <citation type="journal article" date="2019" name="Genome Biol. Evol.">
        <title>Insights into the evolution of the New World diploid cottons (Gossypium, subgenus Houzingenia) based on genome sequencing.</title>
        <authorList>
            <person name="Grover C.E."/>
            <person name="Arick M.A. 2nd"/>
            <person name="Thrash A."/>
            <person name="Conover J.L."/>
            <person name="Sanders W.S."/>
            <person name="Peterson D.G."/>
            <person name="Frelichowski J.E."/>
            <person name="Scheffler J.A."/>
            <person name="Scheffler B.E."/>
            <person name="Wendel J.F."/>
        </authorList>
    </citation>
    <scope>NUCLEOTIDE SEQUENCE [LARGE SCALE GENOMIC DNA]</scope>
    <source>
        <strain evidence="2">8</strain>
        <tissue evidence="2">Leaf</tissue>
    </source>
</reference>
<gene>
    <name evidence="2" type="ORF">Gotri_008046</name>
</gene>
<organism evidence="2 3">
    <name type="scientific">Gossypium trilobum</name>
    <dbReference type="NCBI Taxonomy" id="34281"/>
    <lineage>
        <taxon>Eukaryota</taxon>
        <taxon>Viridiplantae</taxon>
        <taxon>Streptophyta</taxon>
        <taxon>Embryophyta</taxon>
        <taxon>Tracheophyta</taxon>
        <taxon>Spermatophyta</taxon>
        <taxon>Magnoliopsida</taxon>
        <taxon>eudicotyledons</taxon>
        <taxon>Gunneridae</taxon>
        <taxon>Pentapetalae</taxon>
        <taxon>rosids</taxon>
        <taxon>malvids</taxon>
        <taxon>Malvales</taxon>
        <taxon>Malvaceae</taxon>
        <taxon>Malvoideae</taxon>
        <taxon>Gossypium</taxon>
    </lineage>
</organism>
<name>A0A7J9EI74_9ROSI</name>
<proteinExistence type="predicted"/>
<evidence type="ECO:0000313" key="3">
    <source>
        <dbReference type="Proteomes" id="UP000593568"/>
    </source>
</evidence>
<dbReference type="EMBL" id="JABEZW010000008">
    <property type="protein sequence ID" value="MBA0772713.1"/>
    <property type="molecule type" value="Genomic_DNA"/>
</dbReference>
<feature type="non-terminal residue" evidence="2">
    <location>
        <position position="77"/>
    </location>
</feature>
<protein>
    <submittedName>
        <fullName evidence="2">Uncharacterized protein</fullName>
    </submittedName>
</protein>
<accession>A0A7J9EI74</accession>
<dbReference type="Proteomes" id="UP000593568">
    <property type="component" value="Unassembled WGS sequence"/>
</dbReference>
<evidence type="ECO:0000256" key="1">
    <source>
        <dbReference type="SAM" id="MobiDB-lite"/>
    </source>
</evidence>
<sequence length="77" mass="8742">MDQRLERLEQIQKEMQDQWQAQLQDQLAKLLAGGIEKGESTVINSGDDNEDPTYPPRLYASECPSPTGYMPTKGTHY</sequence>
<dbReference type="AlphaFoldDB" id="A0A7J9EI74"/>
<comment type="caution">
    <text evidence="2">The sequence shown here is derived from an EMBL/GenBank/DDBJ whole genome shotgun (WGS) entry which is preliminary data.</text>
</comment>
<keyword evidence="3" id="KW-1185">Reference proteome</keyword>